<dbReference type="InterPro" id="IPR046357">
    <property type="entry name" value="PPIase_dom_sf"/>
</dbReference>
<name>A0ABX6NCD9_9BURK</name>
<dbReference type="Gene3D" id="3.10.50.40">
    <property type="match status" value="1"/>
</dbReference>
<sequence>MLTWGNAVTDSTNNAAAGDELVLPSGVKLTFKKRGTGTQKPTPNSIVEVHYEGTFLDGRVFDSSIKRNEKISFPLNRVIPAWTQALCEMVVGDRAIVFCPSDTAYGARGAGPIPGNTDLVFDVELFDIR</sequence>
<proteinExistence type="inferred from homology"/>
<evidence type="ECO:0000313" key="8">
    <source>
        <dbReference type="Proteomes" id="UP000501130"/>
    </source>
</evidence>
<dbReference type="PROSITE" id="PS50059">
    <property type="entry name" value="FKBP_PPIASE"/>
    <property type="match status" value="1"/>
</dbReference>
<dbReference type="Proteomes" id="UP000501130">
    <property type="component" value="Chromosome"/>
</dbReference>
<dbReference type="InterPro" id="IPR050689">
    <property type="entry name" value="FKBP-type_PPIase"/>
</dbReference>
<evidence type="ECO:0000256" key="2">
    <source>
        <dbReference type="ARBA" id="ARBA00023110"/>
    </source>
</evidence>
<reference evidence="7 8" key="1">
    <citation type="submission" date="2020-05" db="EMBL/GenBank/DDBJ databases">
        <title>Compete genome of Limnobacter sp. SAORIC-580.</title>
        <authorList>
            <person name="Song J."/>
            <person name="Cho J.-C."/>
        </authorList>
    </citation>
    <scope>NUCLEOTIDE SEQUENCE [LARGE SCALE GENOMIC DNA]</scope>
    <source>
        <strain evidence="7 8">SAORIC-580</strain>
    </source>
</reference>
<evidence type="ECO:0000259" key="6">
    <source>
        <dbReference type="PROSITE" id="PS50059"/>
    </source>
</evidence>
<evidence type="ECO:0000256" key="5">
    <source>
        <dbReference type="RuleBase" id="RU003915"/>
    </source>
</evidence>
<dbReference type="InterPro" id="IPR001179">
    <property type="entry name" value="PPIase_FKBP_dom"/>
</dbReference>
<organism evidence="7 8">
    <name type="scientific">Limnobacter profundi</name>
    <dbReference type="NCBI Taxonomy" id="2732163"/>
    <lineage>
        <taxon>Bacteria</taxon>
        <taxon>Pseudomonadati</taxon>
        <taxon>Pseudomonadota</taxon>
        <taxon>Betaproteobacteria</taxon>
        <taxon>Burkholderiales</taxon>
        <taxon>Burkholderiaceae</taxon>
        <taxon>Limnobacter</taxon>
    </lineage>
</organism>
<accession>A0ABX6NCD9</accession>
<dbReference type="Pfam" id="PF00254">
    <property type="entry name" value="FKBP_C"/>
    <property type="match status" value="1"/>
</dbReference>
<gene>
    <name evidence="7" type="ORF">HKT17_02985</name>
</gene>
<dbReference type="SUPFAM" id="SSF54534">
    <property type="entry name" value="FKBP-like"/>
    <property type="match status" value="1"/>
</dbReference>
<dbReference type="EMBL" id="CP053084">
    <property type="protein sequence ID" value="QJR31042.1"/>
    <property type="molecule type" value="Genomic_DNA"/>
</dbReference>
<comment type="catalytic activity">
    <reaction evidence="1 4 5">
        <text>[protein]-peptidylproline (omega=180) = [protein]-peptidylproline (omega=0)</text>
        <dbReference type="Rhea" id="RHEA:16237"/>
        <dbReference type="Rhea" id="RHEA-COMP:10747"/>
        <dbReference type="Rhea" id="RHEA-COMP:10748"/>
        <dbReference type="ChEBI" id="CHEBI:83833"/>
        <dbReference type="ChEBI" id="CHEBI:83834"/>
        <dbReference type="EC" id="5.2.1.8"/>
    </reaction>
</comment>
<evidence type="ECO:0000256" key="4">
    <source>
        <dbReference type="PROSITE-ProRule" id="PRU00277"/>
    </source>
</evidence>
<feature type="domain" description="PPIase FKBP-type" evidence="6">
    <location>
        <begin position="44"/>
        <end position="129"/>
    </location>
</feature>
<dbReference type="PANTHER" id="PTHR10516:SF443">
    <property type="entry name" value="FK506-BINDING PROTEIN 59-RELATED"/>
    <property type="match status" value="1"/>
</dbReference>
<evidence type="ECO:0000256" key="1">
    <source>
        <dbReference type="ARBA" id="ARBA00000971"/>
    </source>
</evidence>
<dbReference type="EC" id="5.2.1.8" evidence="5"/>
<keyword evidence="3 4" id="KW-0413">Isomerase</keyword>
<evidence type="ECO:0000256" key="3">
    <source>
        <dbReference type="ARBA" id="ARBA00023235"/>
    </source>
</evidence>
<dbReference type="GO" id="GO:0016853">
    <property type="term" value="F:isomerase activity"/>
    <property type="evidence" value="ECO:0007669"/>
    <property type="project" value="UniProtKB-KW"/>
</dbReference>
<evidence type="ECO:0000313" key="7">
    <source>
        <dbReference type="EMBL" id="QJR31042.1"/>
    </source>
</evidence>
<dbReference type="PANTHER" id="PTHR10516">
    <property type="entry name" value="PEPTIDYL-PROLYL CIS-TRANS ISOMERASE"/>
    <property type="match status" value="1"/>
</dbReference>
<keyword evidence="2 4" id="KW-0697">Rotamase</keyword>
<protein>
    <recommendedName>
        <fullName evidence="5">Peptidyl-prolyl cis-trans isomerase</fullName>
        <ecNumber evidence="5">5.2.1.8</ecNumber>
    </recommendedName>
</protein>
<keyword evidence="8" id="KW-1185">Reference proteome</keyword>
<comment type="similarity">
    <text evidence="5">Belongs to the FKBP-type PPIase family.</text>
</comment>